<dbReference type="RefSeq" id="WP_150728507.1">
    <property type="nucleotide sequence ID" value="NZ_CABPSX010000002.1"/>
</dbReference>
<reference evidence="1 2" key="1">
    <citation type="submission" date="2019-08" db="EMBL/GenBank/DDBJ databases">
        <authorList>
            <person name="Peeters C."/>
        </authorList>
    </citation>
    <scope>NUCLEOTIDE SEQUENCE [LARGE SCALE GENOMIC DNA]</scope>
    <source>
        <strain evidence="1 2">LMG 18089</strain>
    </source>
</reference>
<dbReference type="EMBL" id="CABPSX010000002">
    <property type="protein sequence ID" value="VVG70368.1"/>
    <property type="molecule type" value="Genomic_DNA"/>
</dbReference>
<dbReference type="Proteomes" id="UP000364291">
    <property type="component" value="Unassembled WGS sequence"/>
</dbReference>
<sequence length="294" mass="32648">MIQPNFYAGLTSLQLPPETDEVELGQGLVLRRTYAHLMSSYTMAFKPPDAPGKHHPAPWKATTRHDGFDVHTELVIPAGYKPPGELTAFEVARTITSVLRLFVDPTIRFLVQSTHSLSEVATMSDREIAITPIESTKQYIQLALVSSGNAPARLAWVRDHWQNAVALTASHADFRLAMEAFELSTFVPHHALTLVSLWGALEALFSPSTSELRFRVSVLIASYVHPPGEGRLALQREIFDLYDKRSAAAHGKPKHDTTHLVQTFNILQRVMVRMIEENAVPSKTALNQMLLGAP</sequence>
<dbReference type="OrthoDB" id="7062109at2"/>
<proteinExistence type="predicted"/>
<dbReference type="AlphaFoldDB" id="A0A5E5P1B6"/>
<organism evidence="1 2">
    <name type="scientific">Pandoraea apista</name>
    <dbReference type="NCBI Taxonomy" id="93218"/>
    <lineage>
        <taxon>Bacteria</taxon>
        <taxon>Pseudomonadati</taxon>
        <taxon>Pseudomonadota</taxon>
        <taxon>Betaproteobacteria</taxon>
        <taxon>Burkholderiales</taxon>
        <taxon>Burkholderiaceae</taxon>
        <taxon>Pandoraea</taxon>
    </lineage>
</organism>
<name>A0A5E5P1B6_9BURK</name>
<protein>
    <recommendedName>
        <fullName evidence="3">Apea-like HEPN domain-containing protein</fullName>
    </recommendedName>
</protein>
<accession>A0A5E5P1B6</accession>
<evidence type="ECO:0008006" key="3">
    <source>
        <dbReference type="Google" id="ProtNLM"/>
    </source>
</evidence>
<evidence type="ECO:0000313" key="1">
    <source>
        <dbReference type="EMBL" id="VVG70368.1"/>
    </source>
</evidence>
<evidence type="ECO:0000313" key="2">
    <source>
        <dbReference type="Proteomes" id="UP000364291"/>
    </source>
</evidence>
<gene>
    <name evidence="1" type="ORF">PAP18089_01328</name>
</gene>